<reference evidence="11 12" key="1">
    <citation type="submission" date="2014-03" db="EMBL/GenBank/DDBJ databases">
        <title>Genome sequence of Clostridium litorale W6, DSM 5388.</title>
        <authorList>
            <person name="Poehlein A."/>
            <person name="Jagirdar A."/>
            <person name="Khonsari B."/>
            <person name="Chibani C.M."/>
            <person name="Gutierrez Gutierrez D.A."/>
            <person name="Davydova E."/>
            <person name="Alghaithi H.S."/>
            <person name="Nair K.P."/>
            <person name="Dhamotharan K."/>
            <person name="Chandran L."/>
            <person name="G W."/>
            <person name="Daniel R."/>
        </authorList>
    </citation>
    <scope>NUCLEOTIDE SEQUENCE [LARGE SCALE GENOMIC DNA]</scope>
    <source>
        <strain evidence="11 12">W6</strain>
    </source>
</reference>
<dbReference type="Gene3D" id="1.10.3720.10">
    <property type="entry name" value="MetI-like"/>
    <property type="match status" value="1"/>
</dbReference>
<keyword evidence="6 8" id="KW-1133">Transmembrane helix</keyword>
<dbReference type="Proteomes" id="UP000027946">
    <property type="component" value="Unassembled WGS sequence"/>
</dbReference>
<feature type="transmembrane region" description="Helical" evidence="8">
    <location>
        <begin position="12"/>
        <end position="37"/>
    </location>
</feature>
<feature type="transmembrane region" description="Helical" evidence="8">
    <location>
        <begin position="187"/>
        <end position="214"/>
    </location>
</feature>
<feature type="transmembrane region" description="Helical" evidence="8">
    <location>
        <begin position="57"/>
        <end position="84"/>
    </location>
</feature>
<dbReference type="InterPro" id="IPR000515">
    <property type="entry name" value="MetI-like"/>
</dbReference>
<feature type="transmembrane region" description="Helical" evidence="8">
    <location>
        <begin position="135"/>
        <end position="155"/>
    </location>
</feature>
<keyword evidence="2 8" id="KW-0813">Transport</keyword>
<evidence type="ECO:0000256" key="1">
    <source>
        <dbReference type="ARBA" id="ARBA00004429"/>
    </source>
</evidence>
<comment type="similarity">
    <text evidence="8">Belongs to the binding-protein-dependent transport system permease family.</text>
</comment>
<evidence type="ECO:0000256" key="5">
    <source>
        <dbReference type="ARBA" id="ARBA00022692"/>
    </source>
</evidence>
<dbReference type="PANTHER" id="PTHR43357">
    <property type="entry name" value="INNER MEMBRANE ABC TRANSPORTER PERMEASE PROTEIN YDCV"/>
    <property type="match status" value="1"/>
</dbReference>
<dbReference type="eggNOG" id="COG1177">
    <property type="taxonomic scope" value="Bacteria"/>
</dbReference>
<evidence type="ECO:0000256" key="8">
    <source>
        <dbReference type="RuleBase" id="RU363032"/>
    </source>
</evidence>
<evidence type="ECO:0000256" key="6">
    <source>
        <dbReference type="ARBA" id="ARBA00022989"/>
    </source>
</evidence>
<feature type="domain" description="ABC transmembrane type-1" evidence="9">
    <location>
        <begin position="67"/>
        <end position="255"/>
    </location>
</feature>
<evidence type="ECO:0000313" key="12">
    <source>
        <dbReference type="Proteomes" id="UP000027946"/>
    </source>
</evidence>
<name>A0A069RF25_PEPLI</name>
<dbReference type="GO" id="GO:0055085">
    <property type="term" value="P:transmembrane transport"/>
    <property type="evidence" value="ECO:0007669"/>
    <property type="project" value="InterPro"/>
</dbReference>
<comment type="caution">
    <text evidence="11">The sequence shown here is derived from an EMBL/GenBank/DDBJ whole genome shotgun (WGS) entry which is preliminary data.</text>
</comment>
<dbReference type="STRING" id="1121324.CLIT_10c01300"/>
<protein>
    <submittedName>
        <fullName evidence="11">ABC-type spermidine/putrescine transport system, permease component II</fullName>
    </submittedName>
</protein>
<accession>A0A069RF25</accession>
<keyword evidence="3" id="KW-1003">Cell membrane</keyword>
<evidence type="ECO:0000259" key="9">
    <source>
        <dbReference type="PROSITE" id="PS50928"/>
    </source>
</evidence>
<keyword evidence="4" id="KW-0997">Cell inner membrane</keyword>
<gene>
    <name evidence="11" type="ORF">CLIT_10c01300</name>
    <name evidence="10" type="ORF">CLIT_23c02480</name>
</gene>
<keyword evidence="12" id="KW-1185">Reference proteome</keyword>
<evidence type="ECO:0000313" key="10">
    <source>
        <dbReference type="EMBL" id="KDR93976.1"/>
    </source>
</evidence>
<dbReference type="InterPro" id="IPR035906">
    <property type="entry name" value="MetI-like_sf"/>
</dbReference>
<dbReference type="Pfam" id="PF00528">
    <property type="entry name" value="BPD_transp_1"/>
    <property type="match status" value="1"/>
</dbReference>
<dbReference type="SUPFAM" id="SSF161098">
    <property type="entry name" value="MetI-like"/>
    <property type="match status" value="1"/>
</dbReference>
<dbReference type="EMBL" id="JJMM01000026">
    <property type="protein sequence ID" value="KDR93976.1"/>
    <property type="molecule type" value="Genomic_DNA"/>
</dbReference>
<evidence type="ECO:0000256" key="3">
    <source>
        <dbReference type="ARBA" id="ARBA00022475"/>
    </source>
</evidence>
<dbReference type="EMBL" id="JJMM01000010">
    <property type="protein sequence ID" value="KDR95403.1"/>
    <property type="molecule type" value="Genomic_DNA"/>
</dbReference>
<evidence type="ECO:0000256" key="2">
    <source>
        <dbReference type="ARBA" id="ARBA00022448"/>
    </source>
</evidence>
<evidence type="ECO:0000256" key="7">
    <source>
        <dbReference type="ARBA" id="ARBA00023136"/>
    </source>
</evidence>
<proteinExistence type="inferred from homology"/>
<dbReference type="PANTHER" id="PTHR43357:SF4">
    <property type="entry name" value="INNER MEMBRANE ABC TRANSPORTER PERMEASE PROTEIN YDCV"/>
    <property type="match status" value="1"/>
</dbReference>
<keyword evidence="5 8" id="KW-0812">Transmembrane</keyword>
<organism evidence="11 12">
    <name type="scientific">Peptoclostridium litorale DSM 5388</name>
    <dbReference type="NCBI Taxonomy" id="1121324"/>
    <lineage>
        <taxon>Bacteria</taxon>
        <taxon>Bacillati</taxon>
        <taxon>Bacillota</taxon>
        <taxon>Clostridia</taxon>
        <taxon>Peptostreptococcales</taxon>
        <taxon>Peptoclostridiaceae</taxon>
        <taxon>Peptoclostridium</taxon>
    </lineage>
</organism>
<sequence>MFILKRTGIEISVRIMLIFFAAMGAIPVIVLVLASISSGWSWPDVIPQKFSPRAWKYIFSSESIFAIVTTVKISAAVIFIDLILALPAANALGRHRFRFKRVTSALLMAPIIMPPLAITMGLHKTFIRMGLTENIWGVVAASIFPTLPYMIRALAVGYENIGPSWGEQAKMLGAGAFSRFCHVTFPLLLPAIVAGSSIVLLVSMSQYIIVLLIGGGTVKSLTVVMFPYISGGDAAIGSAYSIIFAAVSLALLFLMDIFIKRHYEIRKIY</sequence>
<dbReference type="CDD" id="cd06261">
    <property type="entry name" value="TM_PBP2"/>
    <property type="match status" value="1"/>
</dbReference>
<evidence type="ECO:0000313" key="11">
    <source>
        <dbReference type="EMBL" id="KDR95403.1"/>
    </source>
</evidence>
<evidence type="ECO:0000256" key="4">
    <source>
        <dbReference type="ARBA" id="ARBA00022519"/>
    </source>
</evidence>
<comment type="subcellular location">
    <subcellularLocation>
        <location evidence="1">Cell inner membrane</location>
        <topology evidence="1">Multi-pass membrane protein</topology>
    </subcellularLocation>
    <subcellularLocation>
        <location evidence="8">Cell membrane</location>
        <topology evidence="8">Multi-pass membrane protein</topology>
    </subcellularLocation>
</comment>
<feature type="transmembrane region" description="Helical" evidence="8">
    <location>
        <begin position="234"/>
        <end position="259"/>
    </location>
</feature>
<dbReference type="GO" id="GO:0005886">
    <property type="term" value="C:plasma membrane"/>
    <property type="evidence" value="ECO:0007669"/>
    <property type="project" value="UniProtKB-SubCell"/>
</dbReference>
<feature type="transmembrane region" description="Helical" evidence="8">
    <location>
        <begin position="105"/>
        <end position="123"/>
    </location>
</feature>
<keyword evidence="7 8" id="KW-0472">Membrane</keyword>
<dbReference type="PROSITE" id="PS50928">
    <property type="entry name" value="ABC_TM1"/>
    <property type="match status" value="1"/>
</dbReference>
<dbReference type="AlphaFoldDB" id="A0A069RF25"/>